<dbReference type="InterPro" id="IPR051010">
    <property type="entry name" value="BCAA_transport"/>
</dbReference>
<reference evidence="5 6" key="1">
    <citation type="submission" date="2018-07" db="EMBL/GenBank/DDBJ databases">
        <title>Rhodosalinus sp. strain E84T genomic sequence and assembly.</title>
        <authorList>
            <person name="Liu Z.-W."/>
            <person name="Lu D.-C."/>
        </authorList>
    </citation>
    <scope>NUCLEOTIDE SEQUENCE [LARGE SCALE GENOMIC DNA]</scope>
    <source>
        <strain evidence="5 6">E84</strain>
    </source>
</reference>
<protein>
    <submittedName>
        <fullName evidence="5">Amino acid ABC transporter substrate-binding protein</fullName>
    </submittedName>
</protein>
<evidence type="ECO:0000256" key="3">
    <source>
        <dbReference type="ARBA" id="ARBA00022970"/>
    </source>
</evidence>
<dbReference type="PANTHER" id="PTHR30483:SF6">
    <property type="entry name" value="PERIPLASMIC BINDING PROTEIN OF ABC TRANSPORTER FOR NATURAL AMINO ACIDS"/>
    <property type="match status" value="1"/>
</dbReference>
<dbReference type="InterPro" id="IPR028081">
    <property type="entry name" value="Leu-bd"/>
</dbReference>
<evidence type="ECO:0000256" key="1">
    <source>
        <dbReference type="ARBA" id="ARBA00010062"/>
    </source>
</evidence>
<keyword evidence="2" id="KW-0732">Signal</keyword>
<evidence type="ECO:0000313" key="5">
    <source>
        <dbReference type="EMBL" id="RBI84118.1"/>
    </source>
</evidence>
<dbReference type="EMBL" id="QNTQ01000013">
    <property type="protein sequence ID" value="RBI84118.1"/>
    <property type="molecule type" value="Genomic_DNA"/>
</dbReference>
<organism evidence="5 6">
    <name type="scientific">Rhodosalinus halophilus</name>
    <dbReference type="NCBI Taxonomy" id="2259333"/>
    <lineage>
        <taxon>Bacteria</taxon>
        <taxon>Pseudomonadati</taxon>
        <taxon>Pseudomonadota</taxon>
        <taxon>Alphaproteobacteria</taxon>
        <taxon>Rhodobacterales</taxon>
        <taxon>Paracoccaceae</taxon>
        <taxon>Rhodosalinus</taxon>
    </lineage>
</organism>
<evidence type="ECO:0000313" key="6">
    <source>
        <dbReference type="Proteomes" id="UP000253370"/>
    </source>
</evidence>
<dbReference type="SUPFAM" id="SSF53822">
    <property type="entry name" value="Periplasmic binding protein-like I"/>
    <property type="match status" value="1"/>
</dbReference>
<evidence type="ECO:0000256" key="2">
    <source>
        <dbReference type="ARBA" id="ARBA00022729"/>
    </source>
</evidence>
<proteinExistence type="inferred from homology"/>
<feature type="domain" description="Leucine-binding protein" evidence="4">
    <location>
        <begin position="32"/>
        <end position="371"/>
    </location>
</feature>
<evidence type="ECO:0000259" key="4">
    <source>
        <dbReference type="Pfam" id="PF13458"/>
    </source>
</evidence>
<keyword evidence="3" id="KW-0813">Transport</keyword>
<accession>A0A365U6I1</accession>
<keyword evidence="3" id="KW-0029">Amino-acid transport</keyword>
<dbReference type="GO" id="GO:0006865">
    <property type="term" value="P:amino acid transport"/>
    <property type="evidence" value="ECO:0007669"/>
    <property type="project" value="UniProtKB-KW"/>
</dbReference>
<dbReference type="InterPro" id="IPR028082">
    <property type="entry name" value="Peripla_BP_I"/>
</dbReference>
<dbReference type="Gene3D" id="3.40.50.2300">
    <property type="match status" value="2"/>
</dbReference>
<gene>
    <name evidence="5" type="ORF">DRV85_13585</name>
</gene>
<sequence length="399" mass="43346">MTRRSFLATGAAASAAIGTPMILRAQPSEYVFGSSLPMTGPFATAGQLVAPALKMFEDLANEDGGIGGVPIRTTAEDSGYIPQNALANYQRALATEPNLVYYYGDSTGFMKLVAPELRGENARLMGSTSFASELAKPEENPYQYLAGPSYEDQFDILLESIANQGGSTVAFIYSNTEFGRDPLESGRAKAEELGIEVVLEESTKAQGADIPTHVTKLAQSNAEYCILQGYVTGVWPQLIGGARQFGLPTKFMGTFWGMEKLIADRVTAEAGPFLDGYLGVMPYRYSYDNDNAPRYARYAEYQKKNFAGTPLENYMPTWGLQSLCAMELGLMALRQVHEEGKELTADNAAEALASIQNWESGGFFGVPVSMQGNKIGTGRVYQYSAETNLFTPASDWFTV</sequence>
<name>A0A365U6I1_9RHOB</name>
<dbReference type="PANTHER" id="PTHR30483">
    <property type="entry name" value="LEUCINE-SPECIFIC-BINDING PROTEIN"/>
    <property type="match status" value="1"/>
</dbReference>
<dbReference type="OrthoDB" id="9770729at2"/>
<dbReference type="AlphaFoldDB" id="A0A365U6I1"/>
<comment type="similarity">
    <text evidence="1">Belongs to the leucine-binding protein family.</text>
</comment>
<dbReference type="Proteomes" id="UP000253370">
    <property type="component" value="Unassembled WGS sequence"/>
</dbReference>
<keyword evidence="6" id="KW-1185">Reference proteome</keyword>
<comment type="caution">
    <text evidence="5">The sequence shown here is derived from an EMBL/GenBank/DDBJ whole genome shotgun (WGS) entry which is preliminary data.</text>
</comment>
<dbReference type="Pfam" id="PF13458">
    <property type="entry name" value="Peripla_BP_6"/>
    <property type="match status" value="1"/>
</dbReference>